<evidence type="ECO:0000313" key="1">
    <source>
        <dbReference type="EMBL" id="KAJ4724990.1"/>
    </source>
</evidence>
<dbReference type="Proteomes" id="UP001164539">
    <property type="component" value="Chromosome 2"/>
</dbReference>
<proteinExistence type="predicted"/>
<keyword evidence="2" id="KW-1185">Reference proteome</keyword>
<reference evidence="1 2" key="1">
    <citation type="journal article" date="2023" name="Science">
        <title>Complex scaffold remodeling in plant triterpene biosynthesis.</title>
        <authorList>
            <person name="De La Pena R."/>
            <person name="Hodgson H."/>
            <person name="Liu J.C."/>
            <person name="Stephenson M.J."/>
            <person name="Martin A.C."/>
            <person name="Owen C."/>
            <person name="Harkess A."/>
            <person name="Leebens-Mack J."/>
            <person name="Jimenez L.E."/>
            <person name="Osbourn A."/>
            <person name="Sattely E.S."/>
        </authorList>
    </citation>
    <scope>NUCLEOTIDE SEQUENCE [LARGE SCALE GENOMIC DNA]</scope>
    <source>
        <strain evidence="2">cv. JPN11</strain>
        <tissue evidence="1">Leaf</tissue>
    </source>
</reference>
<dbReference type="EMBL" id="CM051395">
    <property type="protein sequence ID" value="KAJ4724990.1"/>
    <property type="molecule type" value="Genomic_DNA"/>
</dbReference>
<evidence type="ECO:0000313" key="2">
    <source>
        <dbReference type="Proteomes" id="UP001164539"/>
    </source>
</evidence>
<comment type="caution">
    <text evidence="1">The sequence shown here is derived from an EMBL/GenBank/DDBJ whole genome shotgun (WGS) entry which is preliminary data.</text>
</comment>
<accession>A0ACC1YME8</accession>
<protein>
    <submittedName>
        <fullName evidence="1">Coiled-coil domain-containing protein</fullName>
    </submittedName>
</protein>
<gene>
    <name evidence="1" type="ORF">OWV82_003921</name>
</gene>
<sequence>MQPNQFPFGTVLGNPFLLNGDLTEDGGFHNPSFLVFVPFLLFQGGGMDLSKVGEKILSSVRSARSLGLLPSTADRPEVPARAAAAAVVARALAGLPAHQRFNLPSSSEELRSIYGSKPHVEVVDELEEDFYEEGFDPVSHILEHIPTEENELAYFEKQAALRLAQLDRVSERLSRQVMEHHEVMVKGMNLVRELEKDLKVANVICMNGRRHITSSINEVSRDLIVNTNSKKKQALLDMLPILTELCHARDMQLALESLVEEGNYCKAFQVLSEYLQLLDSYSELSAIQEMSRGVEVWLGRTLQKLDSLLLGVCQEFKEEAYINVVDAYALIGDVSGLAEKIQSFFMQEVISETHSVLKSIVLEDHDVHMQNSRLTYSDLCLRIPESKFRQCLLKTLAVLFKLMCSYHEIMSFQPENKTANMKQKQSDISATSEKVQQTNSVTRNSCNSLEVNGSLSDSVDKMSGSSSMQESATSSSLAEPVESSSTYVESHHQVEEIRDDGSTASSSGSPWYYLRKDATAFVSQTLQRGRKNLWQLTTSRVSVLLSSVAVCSTSIHQFLRNYEDLNVFILAGEAFCGIEAVEFRQKLKAVCENYFTTFHRQNIHALKMVLEKESWIKLPPDTIQIVSFAGLVGDGAPLIVSSDSSNTRVIHSNKSANSTGTSAKKSGFSHWLKSGNPFSMKLIYTSKEGLNSPQFNGAIDGEYDENTVDYFHGEKGTPKSIKANQMNGTNSFSEDENEDLLADFIDEDSQLPSRISKPSNQKSHSSNWNDDDVTFQTGSSLCLLRSMDKYARLMQKLEIVNVEFFKGICQLFDVFFYYVYDTFCQQSITSSGKGSTNHLNYRLKTALTKITQDCDEWIKPSTSSPVSVTHVDVTPISPSHSPGTSLGLKERCAGADAISLVARILHRSRTRFQSMLLLSNAVEDFYVHLVDSVPDLIELIHKTTARLLLHINGYVDRISNAKWELKELGLEHNGYVDLLLGEFKHYKTRLAHGGIRKEVQDLLLEFGVNIVAETLIEGLSRVKRCTDEGRALMSLDLQVLINGLQHFVSINVKPKLQVVETFIKAYYLPETEYVHWASAHPEYSKSHIMGLVNLVAAMKGWKRKTRLEVLEKIESAGA</sequence>
<name>A0ACC1YME8_MELAZ</name>
<organism evidence="1 2">
    <name type="scientific">Melia azedarach</name>
    <name type="common">Chinaberry tree</name>
    <dbReference type="NCBI Taxonomy" id="155640"/>
    <lineage>
        <taxon>Eukaryota</taxon>
        <taxon>Viridiplantae</taxon>
        <taxon>Streptophyta</taxon>
        <taxon>Embryophyta</taxon>
        <taxon>Tracheophyta</taxon>
        <taxon>Spermatophyta</taxon>
        <taxon>Magnoliopsida</taxon>
        <taxon>eudicotyledons</taxon>
        <taxon>Gunneridae</taxon>
        <taxon>Pentapetalae</taxon>
        <taxon>rosids</taxon>
        <taxon>malvids</taxon>
        <taxon>Sapindales</taxon>
        <taxon>Meliaceae</taxon>
        <taxon>Melia</taxon>
    </lineage>
</organism>